<keyword evidence="7" id="KW-0520">NAD</keyword>
<name>A0ABP0L720_9DINO</name>
<feature type="domain" description="Cyclic nucleotide-binding" evidence="15">
    <location>
        <begin position="404"/>
        <end position="495"/>
    </location>
</feature>
<evidence type="ECO:0000256" key="14">
    <source>
        <dbReference type="SAM" id="MobiDB-lite"/>
    </source>
</evidence>
<protein>
    <recommendedName>
        <fullName evidence="9">tRNA-dihydrouridine(16/17) synthase [NAD(P)(+)]</fullName>
        <ecNumber evidence="9">1.3.1.88</ecNumber>
    </recommendedName>
</protein>
<dbReference type="SUPFAM" id="SSF51395">
    <property type="entry name" value="FMN-linked oxidoreductases"/>
    <property type="match status" value="1"/>
</dbReference>
<evidence type="ECO:0000256" key="13">
    <source>
        <dbReference type="ARBA" id="ARBA00049467"/>
    </source>
</evidence>
<evidence type="ECO:0000313" key="17">
    <source>
        <dbReference type="Proteomes" id="UP001642464"/>
    </source>
</evidence>
<evidence type="ECO:0000259" key="15">
    <source>
        <dbReference type="PROSITE" id="PS50042"/>
    </source>
</evidence>
<evidence type="ECO:0000256" key="2">
    <source>
        <dbReference type="ARBA" id="ARBA00022630"/>
    </source>
</evidence>
<evidence type="ECO:0000256" key="11">
    <source>
        <dbReference type="ARBA" id="ARBA00047652"/>
    </source>
</evidence>
<comment type="catalytic activity">
    <reaction evidence="10">
        <text>5,6-dihydrouridine(17) in tRNA + NAD(+) = uridine(17) in tRNA + NADH + H(+)</text>
        <dbReference type="Rhea" id="RHEA:53372"/>
        <dbReference type="Rhea" id="RHEA-COMP:13541"/>
        <dbReference type="Rhea" id="RHEA-COMP:13542"/>
        <dbReference type="ChEBI" id="CHEBI:15378"/>
        <dbReference type="ChEBI" id="CHEBI:57540"/>
        <dbReference type="ChEBI" id="CHEBI:57945"/>
        <dbReference type="ChEBI" id="CHEBI:65315"/>
        <dbReference type="ChEBI" id="CHEBI:74443"/>
        <dbReference type="EC" id="1.3.1.88"/>
    </reaction>
    <physiologicalReaction direction="right-to-left" evidence="10">
        <dbReference type="Rhea" id="RHEA:53374"/>
    </physiologicalReaction>
</comment>
<comment type="catalytic activity">
    <reaction evidence="12">
        <text>5,6-dihydrouridine(16) in tRNA + NAD(+) = uridine(16) in tRNA + NADH + H(+)</text>
        <dbReference type="Rhea" id="RHEA:53380"/>
        <dbReference type="Rhea" id="RHEA-COMP:13543"/>
        <dbReference type="Rhea" id="RHEA-COMP:13544"/>
        <dbReference type="ChEBI" id="CHEBI:15378"/>
        <dbReference type="ChEBI" id="CHEBI:57540"/>
        <dbReference type="ChEBI" id="CHEBI:57945"/>
        <dbReference type="ChEBI" id="CHEBI:65315"/>
        <dbReference type="ChEBI" id="CHEBI:74443"/>
        <dbReference type="EC" id="1.3.1.88"/>
    </reaction>
    <physiologicalReaction direction="right-to-left" evidence="12">
        <dbReference type="Rhea" id="RHEA:53382"/>
    </physiologicalReaction>
</comment>
<sequence>MAPMVTQSDRPFRRLVRAHGCTLCYTEMLMADRFAQCEDYRKAALGKGVCADDHPLVVQLAANDPTMLRDAARWAQKLGADAVDLNLGCPQGKAKTGNYGAWLASNRNNWPLIEAMVAKCARDLEIPIFCKIRLQATEACSQDYALRLQAAGCALLAVHGRRLESAKERRGGAADLATVSKLKAVLQIPVLSNGNVKSAEDVERNLAFTQCDGIMVAEQLLRDPALFQRAFSTTPSTPYGKALPAALPLIHEYLEHCLQLDAEECFSVWDLRNVDVLRNHLRSMLTGAVGSEEAEEGTQRLLTDLRDRARGRYILEWWRLQQASSVQEVVKLYREKCGSIGQAEQVTQQTFLSGSGTPASALSGVKGHPSQTASVFEAGALLLGGLKGIFQRFVEAGAGLEPVALDIRIFHPGQTVLREGEYGEMTYILVHGEVEVMTEQMALTEGSTPIRIKAPNIFGESPLLLGAPERRTATVIARAICDARMVHQRIFNQLLSHFPDEKSVYKKMAKDRYGKRPRTRKTVSASSNEAKDTRPPSVASILEDPKMMTREKEVNESESKLKAKKSKAQASGTSAMSKDLHLPPLSAEKKR</sequence>
<dbReference type="PROSITE" id="PS50042">
    <property type="entry name" value="CNMP_BINDING_3"/>
    <property type="match status" value="1"/>
</dbReference>
<evidence type="ECO:0000256" key="7">
    <source>
        <dbReference type="ARBA" id="ARBA00023027"/>
    </source>
</evidence>
<keyword evidence="2" id="KW-0285">Flavoprotein</keyword>
<evidence type="ECO:0000256" key="4">
    <source>
        <dbReference type="ARBA" id="ARBA00022694"/>
    </source>
</evidence>
<dbReference type="CDD" id="cd00038">
    <property type="entry name" value="CAP_ED"/>
    <property type="match status" value="1"/>
</dbReference>
<dbReference type="SUPFAM" id="SSF51206">
    <property type="entry name" value="cAMP-binding domain-like"/>
    <property type="match status" value="1"/>
</dbReference>
<evidence type="ECO:0000256" key="6">
    <source>
        <dbReference type="ARBA" id="ARBA00023002"/>
    </source>
</evidence>
<dbReference type="PANTHER" id="PTHR11082:SF5">
    <property type="entry name" value="TRNA-DIHYDROURIDINE(16_17) SYNTHASE [NAD(P)(+)]-LIKE"/>
    <property type="match status" value="1"/>
</dbReference>
<evidence type="ECO:0000256" key="5">
    <source>
        <dbReference type="ARBA" id="ARBA00022857"/>
    </source>
</evidence>
<keyword evidence="3" id="KW-0288">FMN</keyword>
<evidence type="ECO:0000256" key="3">
    <source>
        <dbReference type="ARBA" id="ARBA00022643"/>
    </source>
</evidence>
<dbReference type="EC" id="1.3.1.88" evidence="9"/>
<dbReference type="InterPro" id="IPR000595">
    <property type="entry name" value="cNMP-bd_dom"/>
</dbReference>
<evidence type="ECO:0000313" key="16">
    <source>
        <dbReference type="EMBL" id="CAK9034160.1"/>
    </source>
</evidence>
<reference evidence="16 17" key="1">
    <citation type="submission" date="2024-02" db="EMBL/GenBank/DDBJ databases">
        <authorList>
            <person name="Chen Y."/>
            <person name="Shah S."/>
            <person name="Dougan E. K."/>
            <person name="Thang M."/>
            <person name="Chan C."/>
        </authorList>
    </citation>
    <scope>NUCLEOTIDE SEQUENCE [LARGE SCALE GENOMIC DNA]</scope>
</reference>
<dbReference type="Gene3D" id="3.20.20.70">
    <property type="entry name" value="Aldolase class I"/>
    <property type="match status" value="1"/>
</dbReference>
<dbReference type="Gene3D" id="2.60.120.10">
    <property type="entry name" value="Jelly Rolls"/>
    <property type="match status" value="1"/>
</dbReference>
<comment type="catalytic activity">
    <reaction evidence="11">
        <text>5,6-dihydrouridine(16) in tRNA + NADP(+) = uridine(16) in tRNA + NADPH + H(+)</text>
        <dbReference type="Rhea" id="RHEA:53376"/>
        <dbReference type="Rhea" id="RHEA-COMP:13543"/>
        <dbReference type="Rhea" id="RHEA-COMP:13544"/>
        <dbReference type="ChEBI" id="CHEBI:15378"/>
        <dbReference type="ChEBI" id="CHEBI:57783"/>
        <dbReference type="ChEBI" id="CHEBI:58349"/>
        <dbReference type="ChEBI" id="CHEBI:65315"/>
        <dbReference type="ChEBI" id="CHEBI:74443"/>
        <dbReference type="EC" id="1.3.1.88"/>
    </reaction>
    <physiologicalReaction direction="right-to-left" evidence="11">
        <dbReference type="Rhea" id="RHEA:53378"/>
    </physiologicalReaction>
</comment>
<dbReference type="CDD" id="cd02801">
    <property type="entry name" value="DUS_like_FMN"/>
    <property type="match status" value="1"/>
</dbReference>
<accession>A0ABP0L720</accession>
<proteinExistence type="inferred from homology"/>
<gene>
    <name evidence="16" type="ORF">SCF082_LOCUS20773</name>
</gene>
<comment type="catalytic activity">
    <reaction evidence="13">
        <text>5,6-dihydrouridine(17) in tRNA + NADP(+) = uridine(17) in tRNA + NADPH + H(+)</text>
        <dbReference type="Rhea" id="RHEA:53368"/>
        <dbReference type="Rhea" id="RHEA-COMP:13541"/>
        <dbReference type="Rhea" id="RHEA-COMP:13542"/>
        <dbReference type="ChEBI" id="CHEBI:15378"/>
        <dbReference type="ChEBI" id="CHEBI:57783"/>
        <dbReference type="ChEBI" id="CHEBI:58349"/>
        <dbReference type="ChEBI" id="CHEBI:65315"/>
        <dbReference type="ChEBI" id="CHEBI:74443"/>
        <dbReference type="EC" id="1.3.1.88"/>
    </reaction>
    <physiologicalReaction direction="right-to-left" evidence="13">
        <dbReference type="Rhea" id="RHEA:53370"/>
    </physiologicalReaction>
</comment>
<organism evidence="16 17">
    <name type="scientific">Durusdinium trenchii</name>
    <dbReference type="NCBI Taxonomy" id="1381693"/>
    <lineage>
        <taxon>Eukaryota</taxon>
        <taxon>Sar</taxon>
        <taxon>Alveolata</taxon>
        <taxon>Dinophyceae</taxon>
        <taxon>Suessiales</taxon>
        <taxon>Symbiodiniaceae</taxon>
        <taxon>Durusdinium</taxon>
    </lineage>
</organism>
<evidence type="ECO:0000256" key="10">
    <source>
        <dbReference type="ARBA" id="ARBA00047287"/>
    </source>
</evidence>
<dbReference type="InterPro" id="IPR035587">
    <property type="entry name" value="DUS-like_FMN-bd"/>
</dbReference>
<dbReference type="InterPro" id="IPR018490">
    <property type="entry name" value="cNMP-bd_dom_sf"/>
</dbReference>
<dbReference type="EMBL" id="CAXAMM010014592">
    <property type="protein sequence ID" value="CAK9034160.1"/>
    <property type="molecule type" value="Genomic_DNA"/>
</dbReference>
<evidence type="ECO:0000256" key="12">
    <source>
        <dbReference type="ARBA" id="ARBA00048934"/>
    </source>
</evidence>
<dbReference type="Pfam" id="PF01207">
    <property type="entry name" value="Dus"/>
    <property type="match status" value="1"/>
</dbReference>
<keyword evidence="4" id="KW-0819">tRNA processing</keyword>
<dbReference type="InterPro" id="IPR018517">
    <property type="entry name" value="tRNA_hU_synthase_CS"/>
</dbReference>
<comment type="caution">
    <text evidence="16">The sequence shown here is derived from an EMBL/GenBank/DDBJ whole genome shotgun (WGS) entry which is preliminary data.</text>
</comment>
<keyword evidence="5" id="KW-0521">NADP</keyword>
<dbReference type="Pfam" id="PF00027">
    <property type="entry name" value="cNMP_binding"/>
    <property type="match status" value="1"/>
</dbReference>
<dbReference type="PANTHER" id="PTHR11082">
    <property type="entry name" value="TRNA-DIHYDROURIDINE SYNTHASE"/>
    <property type="match status" value="1"/>
</dbReference>
<dbReference type="SMART" id="SM00100">
    <property type="entry name" value="cNMP"/>
    <property type="match status" value="1"/>
</dbReference>
<dbReference type="InterPro" id="IPR013785">
    <property type="entry name" value="Aldolase_TIM"/>
</dbReference>
<comment type="cofactor">
    <cofactor evidence="1">
        <name>FMN</name>
        <dbReference type="ChEBI" id="CHEBI:58210"/>
    </cofactor>
</comment>
<evidence type="ECO:0000256" key="9">
    <source>
        <dbReference type="ARBA" id="ARBA00038890"/>
    </source>
</evidence>
<keyword evidence="6" id="KW-0560">Oxidoreductase</keyword>
<evidence type="ECO:0000256" key="8">
    <source>
        <dbReference type="ARBA" id="ARBA00038313"/>
    </source>
</evidence>
<dbReference type="Proteomes" id="UP001642464">
    <property type="component" value="Unassembled WGS sequence"/>
</dbReference>
<feature type="region of interest" description="Disordered" evidence="14">
    <location>
        <begin position="509"/>
        <end position="591"/>
    </location>
</feature>
<keyword evidence="17" id="KW-1185">Reference proteome</keyword>
<dbReference type="InterPro" id="IPR014710">
    <property type="entry name" value="RmlC-like_jellyroll"/>
</dbReference>
<dbReference type="PROSITE" id="PS01136">
    <property type="entry name" value="UPF0034"/>
    <property type="match status" value="1"/>
</dbReference>
<feature type="compositionally biased region" description="Basic and acidic residues" evidence="14">
    <location>
        <begin position="543"/>
        <end position="561"/>
    </location>
</feature>
<comment type="similarity">
    <text evidence="8">Belongs to the Dus family. Dus1 subfamily.</text>
</comment>
<evidence type="ECO:0000256" key="1">
    <source>
        <dbReference type="ARBA" id="ARBA00001917"/>
    </source>
</evidence>